<dbReference type="InParanoid" id="A0A2K2DKQ0"/>
<gene>
    <name evidence="3" type="ORF">BRADI_1g23226v3</name>
</gene>
<reference evidence="3 4" key="1">
    <citation type="journal article" date="2010" name="Nature">
        <title>Genome sequencing and analysis of the model grass Brachypodium distachyon.</title>
        <authorList>
            <consortium name="International Brachypodium Initiative"/>
        </authorList>
    </citation>
    <scope>NUCLEOTIDE SEQUENCE [LARGE SCALE GENOMIC DNA]</scope>
    <source>
        <strain evidence="3 4">Bd21</strain>
    </source>
</reference>
<dbReference type="Pfam" id="PF14368">
    <property type="entry name" value="LTP_2"/>
    <property type="match status" value="1"/>
</dbReference>
<keyword evidence="5" id="KW-1185">Reference proteome</keyword>
<dbReference type="OrthoDB" id="695714at2759"/>
<dbReference type="Proteomes" id="UP000008810">
    <property type="component" value="Chromosome 1"/>
</dbReference>
<evidence type="ECO:0000313" key="3">
    <source>
        <dbReference type="EMBL" id="PNT74858.1"/>
    </source>
</evidence>
<evidence type="ECO:0000313" key="4">
    <source>
        <dbReference type="EnsemblPlants" id="PNT74858"/>
    </source>
</evidence>
<reference evidence="4" key="3">
    <citation type="submission" date="2018-08" db="UniProtKB">
        <authorList>
            <consortium name="EnsemblPlants"/>
        </authorList>
    </citation>
    <scope>IDENTIFICATION</scope>
    <source>
        <strain evidence="4">cv. Bd21</strain>
    </source>
</reference>
<sequence>MAPSKCLLAVFVSFALIAAKPQPTAMRLPNCFPFLPFFSPAAPPPPAVPPPPSKPQPKECLSSLMKLMPCNEYFNNYSLPKPTNPGKYCDGIRSLIYDTPICLCHYRPEVLSKLMRPDVDGMSFLSLPFVCNIDEVPHMTCRGPCRR</sequence>
<protein>
    <recommendedName>
        <fullName evidence="2">Bifunctional inhibitor/plant lipid transfer protein/seed storage helical domain-containing protein</fullName>
    </recommendedName>
</protein>
<proteinExistence type="predicted"/>
<evidence type="ECO:0000313" key="5">
    <source>
        <dbReference type="Proteomes" id="UP000008810"/>
    </source>
</evidence>
<accession>A0A2K2DKQ0</accession>
<dbReference type="EnsemblPlants" id="PNT74858">
    <property type="protein sequence ID" value="PNT74858"/>
    <property type="gene ID" value="BRADI_1g23226v3"/>
</dbReference>
<organism evidence="3">
    <name type="scientific">Brachypodium distachyon</name>
    <name type="common">Purple false brome</name>
    <name type="synonym">Trachynia distachya</name>
    <dbReference type="NCBI Taxonomy" id="15368"/>
    <lineage>
        <taxon>Eukaryota</taxon>
        <taxon>Viridiplantae</taxon>
        <taxon>Streptophyta</taxon>
        <taxon>Embryophyta</taxon>
        <taxon>Tracheophyta</taxon>
        <taxon>Spermatophyta</taxon>
        <taxon>Magnoliopsida</taxon>
        <taxon>Liliopsida</taxon>
        <taxon>Poales</taxon>
        <taxon>Poaceae</taxon>
        <taxon>BOP clade</taxon>
        <taxon>Pooideae</taxon>
        <taxon>Stipodae</taxon>
        <taxon>Brachypodieae</taxon>
        <taxon>Brachypodium</taxon>
    </lineage>
</organism>
<evidence type="ECO:0000259" key="2">
    <source>
        <dbReference type="Pfam" id="PF14368"/>
    </source>
</evidence>
<feature type="domain" description="Bifunctional inhibitor/plant lipid transfer protein/seed storage helical" evidence="2">
    <location>
        <begin position="51"/>
        <end position="141"/>
    </location>
</feature>
<dbReference type="Gramene" id="PNT74858">
    <property type="protein sequence ID" value="PNT74858"/>
    <property type="gene ID" value="BRADI_1g23226v3"/>
</dbReference>
<dbReference type="AlphaFoldDB" id="A0A2K2DKQ0"/>
<dbReference type="SUPFAM" id="SSF47699">
    <property type="entry name" value="Bifunctional inhibitor/lipid-transfer protein/seed storage 2S albumin"/>
    <property type="match status" value="1"/>
</dbReference>
<feature type="chain" id="PRO_5033311736" description="Bifunctional inhibitor/plant lipid transfer protein/seed storage helical domain-containing protein" evidence="1">
    <location>
        <begin position="20"/>
        <end position="147"/>
    </location>
</feature>
<name>A0A2K2DKQ0_BRADI</name>
<evidence type="ECO:0000256" key="1">
    <source>
        <dbReference type="SAM" id="SignalP"/>
    </source>
</evidence>
<dbReference type="EMBL" id="CM000880">
    <property type="protein sequence ID" value="PNT74858.1"/>
    <property type="molecule type" value="Genomic_DNA"/>
</dbReference>
<dbReference type="InterPro" id="IPR036312">
    <property type="entry name" value="Bifun_inhib/LTP/seed_sf"/>
</dbReference>
<keyword evidence="1" id="KW-0732">Signal</keyword>
<reference evidence="3" key="2">
    <citation type="submission" date="2017-06" db="EMBL/GenBank/DDBJ databases">
        <title>WGS assembly of Brachypodium distachyon.</title>
        <authorList>
            <consortium name="The International Brachypodium Initiative"/>
            <person name="Lucas S."/>
            <person name="Harmon-Smith M."/>
            <person name="Lail K."/>
            <person name="Tice H."/>
            <person name="Grimwood J."/>
            <person name="Bruce D."/>
            <person name="Barry K."/>
            <person name="Shu S."/>
            <person name="Lindquist E."/>
            <person name="Wang M."/>
            <person name="Pitluck S."/>
            <person name="Vogel J.P."/>
            <person name="Garvin D.F."/>
            <person name="Mockler T.C."/>
            <person name="Schmutz J."/>
            <person name="Rokhsar D."/>
            <person name="Bevan M.W."/>
        </authorList>
    </citation>
    <scope>NUCLEOTIDE SEQUENCE</scope>
    <source>
        <strain evidence="3">Bd21</strain>
    </source>
</reference>
<dbReference type="InterPro" id="IPR016140">
    <property type="entry name" value="Bifunc_inhib/LTP/seed_store"/>
</dbReference>
<dbReference type="CDD" id="cd00010">
    <property type="entry name" value="AAI_LTSS"/>
    <property type="match status" value="1"/>
</dbReference>
<feature type="signal peptide" evidence="1">
    <location>
        <begin position="1"/>
        <end position="19"/>
    </location>
</feature>
<dbReference type="Gene3D" id="1.10.110.10">
    <property type="entry name" value="Plant lipid-transfer and hydrophobic proteins"/>
    <property type="match status" value="1"/>
</dbReference>